<evidence type="ECO:0000313" key="9">
    <source>
        <dbReference type="EMBL" id="KAL2869166.1"/>
    </source>
</evidence>
<sequence>MGQPDKKSPTAVDSPISSPSLPISHRDIESSLLELVKRSPKTVSWCLALTVGIILYGYDLVIVGNVSSMPEFQYVPINPMASKSSNALSRRDFGQTLNGKLIIPSLWLGLWNTANPFGGILGALAGGYIQDRNGRRRALTVASLASAIGVAVAYVSNLPGDITGRRGVFFVAKLVQGFAVNMAMCTAQTYMSEVLPPGLRGPILAFFPIFTLLGQLLGSIVVYVSLDKPGVEGYKSCFISEWAVSVLPLLLSVLMPESPAYLIRKGLFDAARKQQRRLASSEKEAHATLEQTRLSIELENQNTKGIPPSYIDCFKGINRRRTTIVIWANIFPQLFGLTLLAKASYFMQVVGMGAHDSLVFLQVGIGLGITANIGSILTLAKVGRVPLTLFGFAVSNFLWTGMGIAGCFSGTVTVWYTQITLMLVIIVCGLSTWPASYAFGAEASSLQLRAKTQGLGWLVNCLTHGVLGLVLPYIFNDDEGALGAKTGFIYTGFCIIGLIVTWAIVPEMKNRTTMEVDKMFQLGISARRFKGWRERGDEGISVSSFVGTR</sequence>
<feature type="transmembrane region" description="Helical" evidence="7">
    <location>
        <begin position="454"/>
        <end position="475"/>
    </location>
</feature>
<feature type="transmembrane region" description="Helical" evidence="7">
    <location>
        <begin position="487"/>
        <end position="505"/>
    </location>
</feature>
<dbReference type="PROSITE" id="PS50850">
    <property type="entry name" value="MFS"/>
    <property type="match status" value="1"/>
</dbReference>
<dbReference type="SUPFAM" id="SSF103473">
    <property type="entry name" value="MFS general substrate transporter"/>
    <property type="match status" value="1"/>
</dbReference>
<accession>A0ABR4LXA1</accession>
<proteinExistence type="inferred from homology"/>
<dbReference type="PANTHER" id="PTHR48022">
    <property type="entry name" value="PLASTIDIC GLUCOSE TRANSPORTER 4"/>
    <property type="match status" value="1"/>
</dbReference>
<comment type="similarity">
    <text evidence="2">Belongs to the major facilitator superfamily. Sugar transporter (TC 2.A.1.1) family.</text>
</comment>
<comment type="caution">
    <text evidence="9">The sequence shown here is derived from an EMBL/GenBank/DDBJ whole genome shotgun (WGS) entry which is preliminary data.</text>
</comment>
<evidence type="ECO:0000256" key="2">
    <source>
        <dbReference type="ARBA" id="ARBA00010992"/>
    </source>
</evidence>
<feature type="region of interest" description="Disordered" evidence="6">
    <location>
        <begin position="1"/>
        <end position="22"/>
    </location>
</feature>
<feature type="transmembrane region" description="Helical" evidence="7">
    <location>
        <begin position="359"/>
        <end position="380"/>
    </location>
</feature>
<evidence type="ECO:0000259" key="8">
    <source>
        <dbReference type="PROSITE" id="PS50850"/>
    </source>
</evidence>
<evidence type="ECO:0000256" key="7">
    <source>
        <dbReference type="SAM" id="Phobius"/>
    </source>
</evidence>
<feature type="transmembrane region" description="Helical" evidence="7">
    <location>
        <begin position="414"/>
        <end position="433"/>
    </location>
</feature>
<keyword evidence="10" id="KW-1185">Reference proteome</keyword>
<dbReference type="InterPro" id="IPR050360">
    <property type="entry name" value="MFS_Sugar_Transporters"/>
</dbReference>
<feature type="transmembrane region" description="Helical" evidence="7">
    <location>
        <begin position="387"/>
        <end position="408"/>
    </location>
</feature>
<keyword evidence="3 7" id="KW-0812">Transmembrane</keyword>
<evidence type="ECO:0000313" key="10">
    <source>
        <dbReference type="Proteomes" id="UP001610432"/>
    </source>
</evidence>
<dbReference type="InterPro" id="IPR020846">
    <property type="entry name" value="MFS_dom"/>
</dbReference>
<dbReference type="PANTHER" id="PTHR48022:SF41">
    <property type="entry name" value="MAJOR FACILITATOR SUPERFAMILY (MFS) PROFILE DOMAIN-CONTAINING PROTEIN"/>
    <property type="match status" value="1"/>
</dbReference>
<feature type="transmembrane region" description="Helical" evidence="7">
    <location>
        <begin position="42"/>
        <end position="63"/>
    </location>
</feature>
<protein>
    <submittedName>
        <fullName evidence="9">General substrate transporter</fullName>
    </submittedName>
</protein>
<feature type="domain" description="Major facilitator superfamily (MFS) profile" evidence="8">
    <location>
        <begin position="45"/>
        <end position="509"/>
    </location>
</feature>
<feature type="transmembrane region" description="Helical" evidence="7">
    <location>
        <begin position="324"/>
        <end position="347"/>
    </location>
</feature>
<dbReference type="RefSeq" id="XP_070888145.1">
    <property type="nucleotide sequence ID" value="XM_071032520.1"/>
</dbReference>
<comment type="subcellular location">
    <subcellularLocation>
        <location evidence="1">Membrane</location>
        <topology evidence="1">Multi-pass membrane protein</topology>
    </subcellularLocation>
</comment>
<organism evidence="9 10">
    <name type="scientific">Aspergillus lucknowensis</name>
    <dbReference type="NCBI Taxonomy" id="176173"/>
    <lineage>
        <taxon>Eukaryota</taxon>
        <taxon>Fungi</taxon>
        <taxon>Dikarya</taxon>
        <taxon>Ascomycota</taxon>
        <taxon>Pezizomycotina</taxon>
        <taxon>Eurotiomycetes</taxon>
        <taxon>Eurotiomycetidae</taxon>
        <taxon>Eurotiales</taxon>
        <taxon>Aspergillaceae</taxon>
        <taxon>Aspergillus</taxon>
        <taxon>Aspergillus subgen. Nidulantes</taxon>
    </lineage>
</organism>
<evidence type="ECO:0000256" key="1">
    <source>
        <dbReference type="ARBA" id="ARBA00004141"/>
    </source>
</evidence>
<dbReference type="InterPro" id="IPR005828">
    <property type="entry name" value="MFS_sugar_transport-like"/>
</dbReference>
<evidence type="ECO:0000256" key="6">
    <source>
        <dbReference type="SAM" id="MobiDB-lite"/>
    </source>
</evidence>
<name>A0ABR4LXA1_9EURO</name>
<gene>
    <name evidence="9" type="ORF">BJX67DRAFT_379205</name>
</gene>
<keyword evidence="5 7" id="KW-0472">Membrane</keyword>
<dbReference type="InterPro" id="IPR036259">
    <property type="entry name" value="MFS_trans_sf"/>
</dbReference>
<dbReference type="Proteomes" id="UP001610432">
    <property type="component" value="Unassembled WGS sequence"/>
</dbReference>
<dbReference type="EMBL" id="JBFXLQ010000010">
    <property type="protein sequence ID" value="KAL2869166.1"/>
    <property type="molecule type" value="Genomic_DNA"/>
</dbReference>
<evidence type="ECO:0000256" key="5">
    <source>
        <dbReference type="ARBA" id="ARBA00023136"/>
    </source>
</evidence>
<keyword evidence="4 7" id="KW-1133">Transmembrane helix</keyword>
<feature type="transmembrane region" description="Helical" evidence="7">
    <location>
        <begin position="106"/>
        <end position="126"/>
    </location>
</feature>
<reference evidence="9 10" key="1">
    <citation type="submission" date="2024-07" db="EMBL/GenBank/DDBJ databases">
        <title>Section-level genome sequencing and comparative genomics of Aspergillus sections Usti and Cavernicolus.</title>
        <authorList>
            <consortium name="Lawrence Berkeley National Laboratory"/>
            <person name="Nybo J.L."/>
            <person name="Vesth T.C."/>
            <person name="Theobald S."/>
            <person name="Frisvad J.C."/>
            <person name="Larsen T.O."/>
            <person name="Kjaerboelling I."/>
            <person name="Rothschild-Mancinelli K."/>
            <person name="Lyhne E.K."/>
            <person name="Kogle M.E."/>
            <person name="Barry K."/>
            <person name="Clum A."/>
            <person name="Na H."/>
            <person name="Ledsgaard L."/>
            <person name="Lin J."/>
            <person name="Lipzen A."/>
            <person name="Kuo A."/>
            <person name="Riley R."/>
            <person name="Mondo S."/>
            <person name="Labutti K."/>
            <person name="Haridas S."/>
            <person name="Pangalinan J."/>
            <person name="Salamov A.A."/>
            <person name="Simmons B.A."/>
            <person name="Magnuson J.K."/>
            <person name="Chen J."/>
            <person name="Drula E."/>
            <person name="Henrissat B."/>
            <person name="Wiebenga A."/>
            <person name="Lubbers R.J."/>
            <person name="Gomes A.C."/>
            <person name="Macurrencykelacurrency M.R."/>
            <person name="Stajich J."/>
            <person name="Grigoriev I.V."/>
            <person name="Mortensen U.H."/>
            <person name="De Vries R.P."/>
            <person name="Baker S.E."/>
            <person name="Andersen M.R."/>
        </authorList>
    </citation>
    <scope>NUCLEOTIDE SEQUENCE [LARGE SCALE GENOMIC DNA]</scope>
    <source>
        <strain evidence="9 10">CBS 449.75</strain>
    </source>
</reference>
<evidence type="ECO:0000256" key="4">
    <source>
        <dbReference type="ARBA" id="ARBA00022989"/>
    </source>
</evidence>
<evidence type="ECO:0000256" key="3">
    <source>
        <dbReference type="ARBA" id="ARBA00022692"/>
    </source>
</evidence>
<feature type="transmembrane region" description="Helical" evidence="7">
    <location>
        <begin position="203"/>
        <end position="226"/>
    </location>
</feature>
<dbReference type="Gene3D" id="1.20.1250.20">
    <property type="entry name" value="MFS general substrate transporter like domains"/>
    <property type="match status" value="1"/>
</dbReference>
<dbReference type="Pfam" id="PF00083">
    <property type="entry name" value="Sugar_tr"/>
    <property type="match status" value="1"/>
</dbReference>
<dbReference type="GeneID" id="98147592"/>
<feature type="transmembrane region" description="Helical" evidence="7">
    <location>
        <begin position="138"/>
        <end position="156"/>
    </location>
</feature>